<dbReference type="Proteomes" id="UP000046393">
    <property type="component" value="Unplaced"/>
</dbReference>
<name>A0A0N5ANP9_9BILA</name>
<evidence type="ECO:0000313" key="1">
    <source>
        <dbReference type="Proteomes" id="UP000046393"/>
    </source>
</evidence>
<dbReference type="AlphaFoldDB" id="A0A0N5ANP9"/>
<keyword evidence="1" id="KW-1185">Reference proteome</keyword>
<reference evidence="2" key="1">
    <citation type="submission" date="2017-02" db="UniProtKB">
        <authorList>
            <consortium name="WormBaseParasite"/>
        </authorList>
    </citation>
    <scope>IDENTIFICATION</scope>
</reference>
<organism evidence="1 2">
    <name type="scientific">Syphacia muris</name>
    <dbReference type="NCBI Taxonomy" id="451379"/>
    <lineage>
        <taxon>Eukaryota</taxon>
        <taxon>Metazoa</taxon>
        <taxon>Ecdysozoa</taxon>
        <taxon>Nematoda</taxon>
        <taxon>Chromadorea</taxon>
        <taxon>Rhabditida</taxon>
        <taxon>Spirurina</taxon>
        <taxon>Oxyuridomorpha</taxon>
        <taxon>Oxyuroidea</taxon>
        <taxon>Oxyuridae</taxon>
        <taxon>Syphacia</taxon>
    </lineage>
</organism>
<sequence>MTYNGRNIALSLNIAVGIVAYKEYYYCKKKRKQTVCNRCKGDNALSPLVFFVVFNWLDDDDIDRTRRARIRVENSEKSRME</sequence>
<evidence type="ECO:0000313" key="2">
    <source>
        <dbReference type="WBParaSite" id="SMUV_0000624301-mRNA-1"/>
    </source>
</evidence>
<protein>
    <submittedName>
        <fullName evidence="2">Reverse transcriptase domain-containing protein</fullName>
    </submittedName>
</protein>
<proteinExistence type="predicted"/>
<dbReference type="WBParaSite" id="SMUV_0000624301-mRNA-1">
    <property type="protein sequence ID" value="SMUV_0000624301-mRNA-1"/>
    <property type="gene ID" value="SMUV_0000624301"/>
</dbReference>
<accession>A0A0N5ANP9</accession>